<dbReference type="Gene3D" id="1.10.10.10">
    <property type="entry name" value="Winged helix-like DNA-binding domain superfamily/Winged helix DNA-binding domain"/>
    <property type="match status" value="1"/>
</dbReference>
<organism evidence="6">
    <name type="scientific">Castellaniella ginsengisoli</name>
    <dbReference type="NCBI Taxonomy" id="546114"/>
    <lineage>
        <taxon>Bacteria</taxon>
        <taxon>Pseudomonadati</taxon>
        <taxon>Pseudomonadota</taxon>
        <taxon>Betaproteobacteria</taxon>
        <taxon>Burkholderiales</taxon>
        <taxon>Alcaligenaceae</taxon>
        <taxon>Castellaniella</taxon>
    </lineage>
</organism>
<protein>
    <submittedName>
        <fullName evidence="6">Crp/Fnr family transcriptional regulator</fullName>
    </submittedName>
</protein>
<sequence>MTMTKVNSAADSPDRVLGHPLFRDAPPEVACLLLRDAAVLHVEDGDVLFREGEDAIEYLYVLSGGIEVLRHTQDGQERVFHIFRSGQLLAETAMFMTHGRYPMNARARGDAITLCLKRSGLQAACRAWPDLSMRLLARLSDRVYQRVNEVEWFSDSTAAQRLADYLLRLRPGQDASVRLPLTQRQLAAHLGVRAETLSRLLADWVAQGRITGARRDWTLHDLAFLDDLAQPVRRSF</sequence>
<dbReference type="InterPro" id="IPR050397">
    <property type="entry name" value="Env_Response_Regulators"/>
</dbReference>
<keyword evidence="1" id="KW-0805">Transcription regulation</keyword>
<dbReference type="SMART" id="SM00100">
    <property type="entry name" value="cNMP"/>
    <property type="match status" value="1"/>
</dbReference>
<dbReference type="InterPro" id="IPR036388">
    <property type="entry name" value="WH-like_DNA-bd_sf"/>
</dbReference>
<dbReference type="SUPFAM" id="SSF51206">
    <property type="entry name" value="cAMP-binding domain-like"/>
    <property type="match status" value="1"/>
</dbReference>
<dbReference type="InterPro" id="IPR018490">
    <property type="entry name" value="cNMP-bd_dom_sf"/>
</dbReference>
<dbReference type="SMART" id="SM00419">
    <property type="entry name" value="HTH_CRP"/>
    <property type="match status" value="1"/>
</dbReference>
<dbReference type="GO" id="GO:0005829">
    <property type="term" value="C:cytosol"/>
    <property type="evidence" value="ECO:0007669"/>
    <property type="project" value="TreeGrafter"/>
</dbReference>
<feature type="domain" description="HTH crp-type" evidence="5">
    <location>
        <begin position="156"/>
        <end position="223"/>
    </location>
</feature>
<evidence type="ECO:0000259" key="5">
    <source>
        <dbReference type="PROSITE" id="PS51063"/>
    </source>
</evidence>
<dbReference type="Pfam" id="PF13545">
    <property type="entry name" value="HTH_Crp_2"/>
    <property type="match status" value="1"/>
</dbReference>
<dbReference type="InterPro" id="IPR014710">
    <property type="entry name" value="RmlC-like_jellyroll"/>
</dbReference>
<dbReference type="AlphaFoldDB" id="A0AB39CLM9"/>
<dbReference type="Gene3D" id="2.60.120.10">
    <property type="entry name" value="Jelly Rolls"/>
    <property type="match status" value="1"/>
</dbReference>
<dbReference type="GO" id="GO:0003677">
    <property type="term" value="F:DNA binding"/>
    <property type="evidence" value="ECO:0007669"/>
    <property type="project" value="UniProtKB-KW"/>
</dbReference>
<name>A0AB39CLM9_9BURK</name>
<keyword evidence="3" id="KW-0804">Transcription</keyword>
<gene>
    <name evidence="6" type="ORF">ABRY99_04060</name>
</gene>
<dbReference type="Pfam" id="PF00027">
    <property type="entry name" value="cNMP_binding"/>
    <property type="match status" value="1"/>
</dbReference>
<accession>A0AB39CLM9</accession>
<dbReference type="RefSeq" id="WP_368643793.1">
    <property type="nucleotide sequence ID" value="NZ_CP158252.1"/>
</dbReference>
<dbReference type="CDD" id="cd00038">
    <property type="entry name" value="CAP_ED"/>
    <property type="match status" value="1"/>
</dbReference>
<evidence type="ECO:0000259" key="4">
    <source>
        <dbReference type="PROSITE" id="PS50042"/>
    </source>
</evidence>
<evidence type="ECO:0000256" key="3">
    <source>
        <dbReference type="ARBA" id="ARBA00023163"/>
    </source>
</evidence>
<dbReference type="PROSITE" id="PS51063">
    <property type="entry name" value="HTH_CRP_2"/>
    <property type="match status" value="1"/>
</dbReference>
<dbReference type="InterPro" id="IPR000595">
    <property type="entry name" value="cNMP-bd_dom"/>
</dbReference>
<evidence type="ECO:0000313" key="6">
    <source>
        <dbReference type="EMBL" id="XDJ42758.1"/>
    </source>
</evidence>
<dbReference type="PANTHER" id="PTHR24567">
    <property type="entry name" value="CRP FAMILY TRANSCRIPTIONAL REGULATORY PROTEIN"/>
    <property type="match status" value="1"/>
</dbReference>
<evidence type="ECO:0000256" key="2">
    <source>
        <dbReference type="ARBA" id="ARBA00023125"/>
    </source>
</evidence>
<dbReference type="GO" id="GO:0003700">
    <property type="term" value="F:DNA-binding transcription factor activity"/>
    <property type="evidence" value="ECO:0007669"/>
    <property type="project" value="TreeGrafter"/>
</dbReference>
<proteinExistence type="predicted"/>
<dbReference type="PROSITE" id="PS50042">
    <property type="entry name" value="CNMP_BINDING_3"/>
    <property type="match status" value="1"/>
</dbReference>
<dbReference type="SUPFAM" id="SSF46785">
    <property type="entry name" value="Winged helix' DNA-binding domain"/>
    <property type="match status" value="1"/>
</dbReference>
<evidence type="ECO:0000256" key="1">
    <source>
        <dbReference type="ARBA" id="ARBA00023015"/>
    </source>
</evidence>
<keyword evidence="2" id="KW-0238">DNA-binding</keyword>
<feature type="domain" description="Cyclic nucleotide-binding" evidence="4">
    <location>
        <begin position="21"/>
        <end position="142"/>
    </location>
</feature>
<dbReference type="PANTHER" id="PTHR24567:SF74">
    <property type="entry name" value="HTH-TYPE TRANSCRIPTIONAL REGULATOR ARCR"/>
    <property type="match status" value="1"/>
</dbReference>
<dbReference type="InterPro" id="IPR012318">
    <property type="entry name" value="HTH_CRP"/>
</dbReference>
<dbReference type="InterPro" id="IPR036390">
    <property type="entry name" value="WH_DNA-bd_sf"/>
</dbReference>
<reference evidence="6" key="1">
    <citation type="submission" date="2024-05" db="EMBL/GenBank/DDBJ databases">
        <authorList>
            <person name="Luo Y.-C."/>
            <person name="Nicholds J."/>
            <person name="Mortimer T."/>
            <person name="Maboni G."/>
        </authorList>
    </citation>
    <scope>NUCLEOTIDE SEQUENCE</scope>
    <source>
        <strain evidence="6">153920</strain>
    </source>
</reference>
<dbReference type="EMBL" id="CP158252">
    <property type="protein sequence ID" value="XDJ42758.1"/>
    <property type="molecule type" value="Genomic_DNA"/>
</dbReference>